<protein>
    <recommendedName>
        <fullName evidence="2">Lipid/polyisoprenoid-binding YceI-like domain-containing protein</fullName>
    </recommendedName>
</protein>
<dbReference type="PANTHER" id="PTHR34406">
    <property type="entry name" value="PROTEIN YCEI"/>
    <property type="match status" value="1"/>
</dbReference>
<evidence type="ECO:0000259" key="2">
    <source>
        <dbReference type="SMART" id="SM00867"/>
    </source>
</evidence>
<dbReference type="SUPFAM" id="SSF101874">
    <property type="entry name" value="YceI-like"/>
    <property type="match status" value="1"/>
</dbReference>
<evidence type="ECO:0000256" key="1">
    <source>
        <dbReference type="SAM" id="SignalP"/>
    </source>
</evidence>
<feature type="signal peptide" evidence="1">
    <location>
        <begin position="1"/>
        <end position="22"/>
    </location>
</feature>
<dbReference type="NCBIfam" id="NF002994">
    <property type="entry name" value="PRK03757.1"/>
    <property type="match status" value="1"/>
</dbReference>
<gene>
    <name evidence="3" type="ORF">CHH28_04850</name>
</gene>
<feature type="domain" description="Lipid/polyisoprenoid-binding YceI-like" evidence="2">
    <location>
        <begin position="24"/>
        <end position="189"/>
    </location>
</feature>
<evidence type="ECO:0000313" key="4">
    <source>
        <dbReference type="Proteomes" id="UP000202440"/>
    </source>
</evidence>
<dbReference type="Gene3D" id="2.40.128.110">
    <property type="entry name" value="Lipid/polyisoprenoid-binding, YceI-like"/>
    <property type="match status" value="1"/>
</dbReference>
<name>A0A222FH19_9GAMM</name>
<keyword evidence="4" id="KW-1185">Reference proteome</keyword>
<dbReference type="RefSeq" id="WP_094059249.1">
    <property type="nucleotide sequence ID" value="NZ_CP022530.1"/>
</dbReference>
<dbReference type="InterPro" id="IPR007372">
    <property type="entry name" value="Lipid/polyisoprenoid-bd_YceI"/>
</dbReference>
<evidence type="ECO:0000313" key="3">
    <source>
        <dbReference type="EMBL" id="ASP38050.1"/>
    </source>
</evidence>
<dbReference type="Proteomes" id="UP000202440">
    <property type="component" value="Chromosome"/>
</dbReference>
<dbReference type="Pfam" id="PF04264">
    <property type="entry name" value="YceI"/>
    <property type="match status" value="1"/>
</dbReference>
<dbReference type="InterPro" id="IPR036761">
    <property type="entry name" value="TTHA0802/YceI-like_sf"/>
</dbReference>
<accession>A0A222FH19</accession>
<dbReference type="AlphaFoldDB" id="A0A222FH19"/>
<dbReference type="SMART" id="SM00867">
    <property type="entry name" value="YceI"/>
    <property type="match status" value="1"/>
</dbReference>
<feature type="chain" id="PRO_5012646153" description="Lipid/polyisoprenoid-binding YceI-like domain-containing protein" evidence="1">
    <location>
        <begin position="23"/>
        <end position="191"/>
    </location>
</feature>
<proteinExistence type="predicted"/>
<sequence>MKKLLIAAGIGLAAMTSAHVHAATYTIDTQGAHAFVQFRIQHLGYSWLLGRFNTFDGQFEYDAAAPEKSAIEVVIDTASIDSNHAERDKHLRSEDFLNVKEHPQARFKSTGFRSTGEGSGVISGDFTLNGVTRSISFPVERIGEGEDPWGGYRAGFMGKTTLTLADYDITYNLGPASAQVEIELHIEGIRQ</sequence>
<keyword evidence="1" id="KW-0732">Signal</keyword>
<reference evidence="3 4" key="1">
    <citation type="submission" date="2017-07" db="EMBL/GenBank/DDBJ databases">
        <title>Annotated genome sequence of Bacterioplanes sanyensis isolated from Red Sea.</title>
        <authorList>
            <person name="Rehman Z.U."/>
        </authorList>
    </citation>
    <scope>NUCLEOTIDE SEQUENCE [LARGE SCALE GENOMIC DNA]</scope>
    <source>
        <strain evidence="3 4">NV9</strain>
    </source>
</reference>
<organism evidence="3 4">
    <name type="scientific">Bacterioplanes sanyensis</name>
    <dbReference type="NCBI Taxonomy" id="1249553"/>
    <lineage>
        <taxon>Bacteria</taxon>
        <taxon>Pseudomonadati</taxon>
        <taxon>Pseudomonadota</taxon>
        <taxon>Gammaproteobacteria</taxon>
        <taxon>Oceanospirillales</taxon>
        <taxon>Oceanospirillaceae</taxon>
        <taxon>Bacterioplanes</taxon>
    </lineage>
</organism>
<dbReference type="KEGG" id="bsan:CHH28_04850"/>
<dbReference type="PANTHER" id="PTHR34406:SF1">
    <property type="entry name" value="PROTEIN YCEI"/>
    <property type="match status" value="1"/>
</dbReference>
<dbReference type="OrthoDB" id="9811006at2"/>
<dbReference type="EMBL" id="CP022530">
    <property type="protein sequence ID" value="ASP38050.1"/>
    <property type="molecule type" value="Genomic_DNA"/>
</dbReference>